<protein>
    <recommendedName>
        <fullName evidence="2">Reverse transcriptase domain-containing protein</fullName>
    </recommendedName>
</protein>
<dbReference type="InterPro" id="IPR003615">
    <property type="entry name" value="HNH_nuc"/>
</dbReference>
<sequence>MSKTDLKPNTVEWNQINWRKVEKAVFKLQKRIYQASVNGDIKKVRKLQKTLLNSYYARLLAVRKVTQENKGKKTAGVDGVKSLTPKQRLILAQNLKLGSKTKPVRRVWIPKANGKQRPLGIPVMQDRAKQALVKSALEPEWEARFEENSYGFRPGRCCHDAVEAIFNQIRYKAKYVLDADISKCFDRINHSELLEKINTFPTLRKQLRAWLKVGILDQGNTIFPEEGTPQGGICSPLLANIALHGMEERIKEYAATWKGDTRQNKKSISLIRYADDFVIIHENLNVIKSCREIIQNWLQPIGLELNQEKTKILHTLKEHQGIKPGVNFLGFNIRQFKIGKHQSGKNTHGEKLGFKTIIKPSNEKVKEHYNKIARTVDKHKASPQRVLITELAPIIRGWSNYYRAVCSKTTYSKLDHLLWLKLFRWALRRHPQKSKHWVVNKYWMSIKGDNWTFGCKYNNKLYTLQRYNQTEVIRHTKVKGKSSPYDGNTNYWASRRGKHPELKKSVATLLKKQKGKCNHCGLTFMLGDLIETDHITPLKAGGNNHKDNLQVLHIHCHDIKTRKDLRDIKSYKSQKIWDKTQKEFNSHFELFKWEWKNGLPTLVNGTRNKSLYTEEPDEAKVSRPVLKTSRAGDSLA</sequence>
<dbReference type="NCBIfam" id="TIGR04416">
    <property type="entry name" value="group_II_RT_mat"/>
    <property type="match status" value="1"/>
</dbReference>
<dbReference type="PROSITE" id="PS50878">
    <property type="entry name" value="RT_POL"/>
    <property type="match status" value="1"/>
</dbReference>
<dbReference type="InterPro" id="IPR000477">
    <property type="entry name" value="RT_dom"/>
</dbReference>
<dbReference type="eggNOG" id="COG3344">
    <property type="taxonomic scope" value="Bacteria"/>
</dbReference>
<evidence type="ECO:0000256" key="1">
    <source>
        <dbReference type="SAM" id="MobiDB-lite"/>
    </source>
</evidence>
<dbReference type="SUPFAM" id="SSF56672">
    <property type="entry name" value="DNA/RNA polymerases"/>
    <property type="match status" value="1"/>
</dbReference>
<comment type="caution">
    <text evidence="3">The sequence shown here is derived from an EMBL/GenBank/DDBJ whole genome shotgun (WGS) entry which is preliminary data.</text>
</comment>
<reference evidence="3 4" key="1">
    <citation type="submission" date="2007-03" db="EMBL/GenBank/DDBJ databases">
        <authorList>
            <person name="Stal L."/>
            <person name="Ferriera S."/>
            <person name="Johnson J."/>
            <person name="Kravitz S."/>
            <person name="Beeson K."/>
            <person name="Sutton G."/>
            <person name="Rogers Y.-H."/>
            <person name="Friedman R."/>
            <person name="Frazier M."/>
            <person name="Venter J.C."/>
        </authorList>
    </citation>
    <scope>NUCLEOTIDE SEQUENCE [LARGE SCALE GENOMIC DNA]</scope>
    <source>
        <strain evidence="3 4">CCY0110</strain>
    </source>
</reference>
<gene>
    <name evidence="3" type="ORF">CY0110_31740</name>
</gene>
<dbReference type="GO" id="GO:0003676">
    <property type="term" value="F:nucleic acid binding"/>
    <property type="evidence" value="ECO:0007669"/>
    <property type="project" value="InterPro"/>
</dbReference>
<dbReference type="OrthoDB" id="416072at2"/>
<organism evidence="3 4">
    <name type="scientific">Crocosphaera chwakensis CCY0110</name>
    <dbReference type="NCBI Taxonomy" id="391612"/>
    <lineage>
        <taxon>Bacteria</taxon>
        <taxon>Bacillati</taxon>
        <taxon>Cyanobacteriota</taxon>
        <taxon>Cyanophyceae</taxon>
        <taxon>Oscillatoriophycideae</taxon>
        <taxon>Chroococcales</taxon>
        <taxon>Aphanothecaceae</taxon>
        <taxon>Crocosphaera</taxon>
        <taxon>Crocosphaera chwakensis</taxon>
    </lineage>
</organism>
<proteinExistence type="predicted"/>
<dbReference type="Pfam" id="PF00078">
    <property type="entry name" value="RVT_1"/>
    <property type="match status" value="1"/>
</dbReference>
<dbReference type="Proteomes" id="UP000003781">
    <property type="component" value="Unassembled WGS sequence"/>
</dbReference>
<evidence type="ECO:0000313" key="3">
    <source>
        <dbReference type="EMBL" id="EAZ89168.1"/>
    </source>
</evidence>
<dbReference type="Pfam" id="PF01844">
    <property type="entry name" value="HNH"/>
    <property type="match status" value="1"/>
</dbReference>
<dbReference type="GO" id="GO:0008270">
    <property type="term" value="F:zinc ion binding"/>
    <property type="evidence" value="ECO:0007669"/>
    <property type="project" value="InterPro"/>
</dbReference>
<dbReference type="InterPro" id="IPR051083">
    <property type="entry name" value="GrpII_Intron_Splice-Mob/Def"/>
</dbReference>
<dbReference type="SMART" id="SM00507">
    <property type="entry name" value="HNHc"/>
    <property type="match status" value="1"/>
</dbReference>
<name>A3IWI4_9CHRO</name>
<dbReference type="PANTHER" id="PTHR34047">
    <property type="entry name" value="NUCLEAR INTRON MATURASE 1, MITOCHONDRIAL-RELATED"/>
    <property type="match status" value="1"/>
</dbReference>
<dbReference type="InterPro" id="IPR025960">
    <property type="entry name" value="RVT_N"/>
</dbReference>
<evidence type="ECO:0000313" key="4">
    <source>
        <dbReference type="Proteomes" id="UP000003781"/>
    </source>
</evidence>
<dbReference type="AlphaFoldDB" id="A3IWI4"/>
<keyword evidence="4" id="KW-1185">Reference proteome</keyword>
<dbReference type="PANTHER" id="PTHR34047:SF10">
    <property type="entry name" value="GROUP II INTRON-ASSOCIATED OPEN READING FRAME"/>
    <property type="match status" value="1"/>
</dbReference>
<dbReference type="InterPro" id="IPR013597">
    <property type="entry name" value="Mat_intron_G2"/>
</dbReference>
<dbReference type="InterPro" id="IPR043502">
    <property type="entry name" value="DNA/RNA_pol_sf"/>
</dbReference>
<dbReference type="Gene3D" id="1.10.30.50">
    <property type="match status" value="1"/>
</dbReference>
<dbReference type="CDD" id="cd00085">
    <property type="entry name" value="HNHc"/>
    <property type="match status" value="1"/>
</dbReference>
<dbReference type="Pfam" id="PF08388">
    <property type="entry name" value="GIIM"/>
    <property type="match status" value="1"/>
</dbReference>
<dbReference type="GO" id="GO:0004519">
    <property type="term" value="F:endonuclease activity"/>
    <property type="evidence" value="ECO:0007669"/>
    <property type="project" value="InterPro"/>
</dbReference>
<dbReference type="InterPro" id="IPR030931">
    <property type="entry name" value="Group_II_RT_mat"/>
</dbReference>
<dbReference type="RefSeq" id="WP_008277742.1">
    <property type="nucleotide sequence ID" value="NZ_AAXW01000052.1"/>
</dbReference>
<dbReference type="eggNOG" id="COG1403">
    <property type="taxonomic scope" value="Bacteria"/>
</dbReference>
<dbReference type="Pfam" id="PF13655">
    <property type="entry name" value="RVT_N"/>
    <property type="match status" value="1"/>
</dbReference>
<dbReference type="CDD" id="cd01651">
    <property type="entry name" value="RT_G2_intron"/>
    <property type="match status" value="1"/>
</dbReference>
<dbReference type="InterPro" id="IPR002711">
    <property type="entry name" value="HNH"/>
</dbReference>
<feature type="region of interest" description="Disordered" evidence="1">
    <location>
        <begin position="614"/>
        <end position="636"/>
    </location>
</feature>
<feature type="domain" description="Reverse transcriptase" evidence="2">
    <location>
        <begin position="90"/>
        <end position="333"/>
    </location>
</feature>
<dbReference type="EMBL" id="AAXW01000052">
    <property type="protein sequence ID" value="EAZ89168.1"/>
    <property type="molecule type" value="Genomic_DNA"/>
</dbReference>
<accession>A3IWI4</accession>
<evidence type="ECO:0000259" key="2">
    <source>
        <dbReference type="PROSITE" id="PS50878"/>
    </source>
</evidence>